<dbReference type="SUPFAM" id="SSF48208">
    <property type="entry name" value="Six-hairpin glycosidases"/>
    <property type="match status" value="1"/>
</dbReference>
<name>A0A255DDR6_9MYCO</name>
<evidence type="ECO:0000313" key="4">
    <source>
        <dbReference type="Proteomes" id="UP000216063"/>
    </source>
</evidence>
<comment type="caution">
    <text evidence="3">The sequence shown here is derived from an EMBL/GenBank/DDBJ whole genome shotgun (WGS) entry which is preliminary data.</text>
</comment>
<keyword evidence="4" id="KW-1185">Reference proteome</keyword>
<dbReference type="Pfam" id="PF00723">
    <property type="entry name" value="Glyco_hydro_15"/>
    <property type="match status" value="1"/>
</dbReference>
<dbReference type="InterPro" id="IPR045582">
    <property type="entry name" value="Trehalase-like_N"/>
</dbReference>
<dbReference type="InterPro" id="IPR011613">
    <property type="entry name" value="GH15-like"/>
</dbReference>
<dbReference type="GO" id="GO:0005993">
    <property type="term" value="P:trehalose catabolic process"/>
    <property type="evidence" value="ECO:0007669"/>
    <property type="project" value="TreeGrafter"/>
</dbReference>
<dbReference type="PANTHER" id="PTHR31616">
    <property type="entry name" value="TREHALASE"/>
    <property type="match status" value="1"/>
</dbReference>
<evidence type="ECO:0000259" key="2">
    <source>
        <dbReference type="Pfam" id="PF19291"/>
    </source>
</evidence>
<reference evidence="3 4" key="1">
    <citation type="submission" date="2017-07" db="EMBL/GenBank/DDBJ databases">
        <title>The new phylogeny of genus Mycobacterium.</title>
        <authorList>
            <person name="Tortoli E."/>
            <person name="Trovato A."/>
            <person name="Cirillo D.M."/>
        </authorList>
    </citation>
    <scope>NUCLEOTIDE SEQUENCE [LARGE SCALE GENOMIC DNA]</scope>
    <source>
        <strain evidence="3 4">ATCC 33027</strain>
    </source>
</reference>
<evidence type="ECO:0000313" key="3">
    <source>
        <dbReference type="EMBL" id="OYN77568.1"/>
    </source>
</evidence>
<evidence type="ECO:0000259" key="1">
    <source>
        <dbReference type="Pfam" id="PF00723"/>
    </source>
</evidence>
<dbReference type="InterPro" id="IPR008928">
    <property type="entry name" value="6-hairpin_glycosidase_sf"/>
</dbReference>
<dbReference type="OrthoDB" id="3902805at2"/>
<gene>
    <name evidence="3" type="ORF">CG716_18235</name>
</gene>
<protein>
    <submittedName>
        <fullName evidence="3">Glycoside hydrolase</fullName>
    </submittedName>
</protein>
<accession>A0A255DDR6</accession>
<feature type="domain" description="GH15-like" evidence="1">
    <location>
        <begin position="250"/>
        <end position="583"/>
    </location>
</feature>
<dbReference type="EMBL" id="NOZR01000016">
    <property type="protein sequence ID" value="OYN77568.1"/>
    <property type="molecule type" value="Genomic_DNA"/>
</dbReference>
<proteinExistence type="predicted"/>
<dbReference type="InterPro" id="IPR012341">
    <property type="entry name" value="6hp_glycosidase-like_sf"/>
</dbReference>
<sequence length="599" mass="65302">MAAAAAGATPECHLAPHVLREYALLADGERGALIGPGGDVAWLCAPRWDDDAVFCSLIGGRGNYAITPAGRFTWGGYYEHGLIWRSRWVTTSGIVECREALAFPGDRHRLVLLRQVLAIRGPARVSVQLEPAAAFGRHGMKHLHRDQAGHWHAEVGGMRMRFRGAAEAIPQRSADGIPSLRTTLELPEGAHHDLVFELSDGALHDTPTPPQQMWDATETAWANTIPTLGASIAPHDARHSYAVLRGLTSAGGGMVAAATMSLPERADRGRNYDYRYVWIRDQCYAGQAVAADGPHPLLDTAVRFVSDRLLADGPHLKPAYTTTGAAVPDERSLHLPGYPGGTDIVGNHANSQFQLDIFGEALLLFSAAAGHDRLDTEAYRAIVAAVAAIRRCWRQPDAGIWELDNRRWAHSRLTCVAGLRAIAAHASRRDAADWSALADVIAADTADCVHPGGRWQRAPTDVRVDAALLLPAVRGAVSPNDPRSIATVEAVRDELARDHYVYRFRQNDRPLHEAEGAFTLCGFLMALATHQQGDQTAAVRYFERNRSACGPPGLFCEEYDIVERQLRGNLPQAFVHALMLECSLRLACPPPHTDRSRES</sequence>
<dbReference type="Pfam" id="PF19291">
    <property type="entry name" value="TREH_N"/>
    <property type="match status" value="1"/>
</dbReference>
<organism evidence="3 4">
    <name type="scientific">Mycolicibacterium sphagni</name>
    <dbReference type="NCBI Taxonomy" id="1786"/>
    <lineage>
        <taxon>Bacteria</taxon>
        <taxon>Bacillati</taxon>
        <taxon>Actinomycetota</taxon>
        <taxon>Actinomycetes</taxon>
        <taxon>Mycobacteriales</taxon>
        <taxon>Mycobacteriaceae</taxon>
        <taxon>Mycolicibacterium</taxon>
    </lineage>
</organism>
<dbReference type="GO" id="GO:0015927">
    <property type="term" value="F:trehalase activity"/>
    <property type="evidence" value="ECO:0007669"/>
    <property type="project" value="TreeGrafter"/>
</dbReference>
<dbReference type="AlphaFoldDB" id="A0A255DDR6"/>
<dbReference type="Proteomes" id="UP000216063">
    <property type="component" value="Unassembled WGS sequence"/>
</dbReference>
<dbReference type="Gene3D" id="1.50.10.10">
    <property type="match status" value="1"/>
</dbReference>
<dbReference type="RefSeq" id="WP_094482328.1">
    <property type="nucleotide sequence ID" value="NZ_NOZR01000016.1"/>
</dbReference>
<dbReference type="PANTHER" id="PTHR31616:SF10">
    <property type="entry name" value="TREHALASE"/>
    <property type="match status" value="1"/>
</dbReference>
<keyword evidence="3" id="KW-0378">Hydrolase</keyword>
<feature type="domain" description="Trehalase-like N-terminal" evidence="2">
    <location>
        <begin position="21"/>
        <end position="142"/>
    </location>
</feature>